<evidence type="ECO:0000256" key="10">
    <source>
        <dbReference type="SAM" id="Phobius"/>
    </source>
</evidence>
<feature type="transmembrane region" description="Helical" evidence="10">
    <location>
        <begin position="108"/>
        <end position="127"/>
    </location>
</feature>
<evidence type="ECO:0000313" key="12">
    <source>
        <dbReference type="EMBL" id="RZC45095.1"/>
    </source>
</evidence>
<protein>
    <recommendedName>
        <fullName evidence="4">RING-type E3 ubiquitin transferase</fullName>
        <ecNumber evidence="4">2.3.2.27</ecNumber>
    </recommendedName>
</protein>
<reference evidence="12 13" key="1">
    <citation type="journal article" date="2018" name="Science">
        <title>The opium poppy genome and morphinan production.</title>
        <authorList>
            <person name="Guo L."/>
            <person name="Winzer T."/>
            <person name="Yang X."/>
            <person name="Li Y."/>
            <person name="Ning Z."/>
            <person name="He Z."/>
            <person name="Teodor R."/>
            <person name="Lu Y."/>
            <person name="Bowser T.A."/>
            <person name="Graham I.A."/>
            <person name="Ye K."/>
        </authorList>
    </citation>
    <scope>NUCLEOTIDE SEQUENCE [LARGE SCALE GENOMIC DNA]</scope>
    <source>
        <strain evidence="13">cv. HN1</strain>
        <tissue evidence="12">Leaves</tissue>
    </source>
</reference>
<dbReference type="Gramene" id="RZC45095">
    <property type="protein sequence ID" value="RZC45095"/>
    <property type="gene ID" value="C5167_038038"/>
</dbReference>
<dbReference type="OMA" id="FWFQSIV"/>
<dbReference type="Proteomes" id="UP000316621">
    <property type="component" value="Chromosome 1"/>
</dbReference>
<dbReference type="GO" id="GO:0005789">
    <property type="term" value="C:endoplasmic reticulum membrane"/>
    <property type="evidence" value="ECO:0007669"/>
    <property type="project" value="TreeGrafter"/>
</dbReference>
<organism evidence="12 13">
    <name type="scientific">Papaver somniferum</name>
    <name type="common">Opium poppy</name>
    <dbReference type="NCBI Taxonomy" id="3469"/>
    <lineage>
        <taxon>Eukaryota</taxon>
        <taxon>Viridiplantae</taxon>
        <taxon>Streptophyta</taxon>
        <taxon>Embryophyta</taxon>
        <taxon>Tracheophyta</taxon>
        <taxon>Spermatophyta</taxon>
        <taxon>Magnoliopsida</taxon>
        <taxon>Ranunculales</taxon>
        <taxon>Papaveraceae</taxon>
        <taxon>Papaveroideae</taxon>
        <taxon>Papaver</taxon>
    </lineage>
</organism>
<dbReference type="GO" id="GO:0036503">
    <property type="term" value="P:ERAD pathway"/>
    <property type="evidence" value="ECO:0007669"/>
    <property type="project" value="TreeGrafter"/>
</dbReference>
<dbReference type="AlphaFoldDB" id="A0A4Y7ICF1"/>
<gene>
    <name evidence="12" type="ORF">C5167_038038</name>
</gene>
<dbReference type="EC" id="2.3.2.27" evidence="4"/>
<evidence type="ECO:0000256" key="4">
    <source>
        <dbReference type="ARBA" id="ARBA00012483"/>
    </source>
</evidence>
<proteinExistence type="predicted"/>
<evidence type="ECO:0000256" key="3">
    <source>
        <dbReference type="ARBA" id="ARBA00004906"/>
    </source>
</evidence>
<feature type="transmembrane region" description="Helical" evidence="10">
    <location>
        <begin position="73"/>
        <end position="96"/>
    </location>
</feature>
<dbReference type="Pfam" id="PF23113">
    <property type="entry name" value="MARCHF6_C"/>
    <property type="match status" value="1"/>
</dbReference>
<evidence type="ECO:0000256" key="7">
    <source>
        <dbReference type="ARBA" id="ARBA00022786"/>
    </source>
</evidence>
<keyword evidence="5" id="KW-0808">Transferase</keyword>
<keyword evidence="7" id="KW-0833">Ubl conjugation pathway</keyword>
<evidence type="ECO:0000256" key="5">
    <source>
        <dbReference type="ARBA" id="ARBA00022679"/>
    </source>
</evidence>
<evidence type="ECO:0000256" key="2">
    <source>
        <dbReference type="ARBA" id="ARBA00004141"/>
    </source>
</evidence>
<evidence type="ECO:0000256" key="8">
    <source>
        <dbReference type="ARBA" id="ARBA00022989"/>
    </source>
</evidence>
<dbReference type="EMBL" id="CM010715">
    <property type="protein sequence ID" value="RZC45095.1"/>
    <property type="molecule type" value="Genomic_DNA"/>
</dbReference>
<evidence type="ECO:0000256" key="9">
    <source>
        <dbReference type="ARBA" id="ARBA00023136"/>
    </source>
</evidence>
<comment type="pathway">
    <text evidence="3">Protein modification; protein ubiquitination.</text>
</comment>
<dbReference type="GO" id="GO:0061630">
    <property type="term" value="F:ubiquitin protein ligase activity"/>
    <property type="evidence" value="ECO:0007669"/>
    <property type="project" value="UniProtKB-EC"/>
</dbReference>
<evidence type="ECO:0000259" key="11">
    <source>
        <dbReference type="Pfam" id="PF23113"/>
    </source>
</evidence>
<evidence type="ECO:0000256" key="1">
    <source>
        <dbReference type="ARBA" id="ARBA00000900"/>
    </source>
</evidence>
<keyword evidence="13" id="KW-1185">Reference proteome</keyword>
<dbReference type="PANTHER" id="PTHR13145:SF0">
    <property type="entry name" value="E3 UBIQUITIN-PROTEIN LIGASE MARCHF6"/>
    <property type="match status" value="1"/>
</dbReference>
<evidence type="ECO:0000313" key="13">
    <source>
        <dbReference type="Proteomes" id="UP000316621"/>
    </source>
</evidence>
<name>A0A4Y7ICF1_PAPSO</name>
<comment type="catalytic activity">
    <reaction evidence="1">
        <text>S-ubiquitinyl-[E2 ubiquitin-conjugating enzyme]-L-cysteine + [acceptor protein]-L-lysine = [E2 ubiquitin-conjugating enzyme]-L-cysteine + N(6)-ubiquitinyl-[acceptor protein]-L-lysine.</text>
        <dbReference type="EC" id="2.3.2.27"/>
    </reaction>
</comment>
<dbReference type="PANTHER" id="PTHR13145">
    <property type="entry name" value="SSM4 PROTEIN"/>
    <property type="match status" value="1"/>
</dbReference>
<keyword evidence="6 10" id="KW-0812">Transmembrane</keyword>
<keyword evidence="9 10" id="KW-0472">Membrane</keyword>
<evidence type="ECO:0000256" key="6">
    <source>
        <dbReference type="ARBA" id="ARBA00022692"/>
    </source>
</evidence>
<sequence>MLTLVFWFQSIVIPVLIGFAVGLFFFKLWRTVACAVLLNDRIVLVDESWRVKFKRARENDFLKLPRHWVLQELLIPIIMNLLMSLCLPYVFARWIVPSLGFSLTVNSTVYRFTWVAYLAIVVLFSCAKRFPVWITNLHNSMRNERYSGLGLQNFGEAALECQS</sequence>
<keyword evidence="8 10" id="KW-1133">Transmembrane helix</keyword>
<accession>A0A4Y7ICF1</accession>
<dbReference type="InterPro" id="IPR056521">
    <property type="entry name" value="MARCHF6-like_C"/>
</dbReference>
<dbReference type="STRING" id="3469.A0A4Y7ICF1"/>
<comment type="subcellular location">
    <subcellularLocation>
        <location evidence="2">Membrane</location>
        <topology evidence="2">Multi-pass membrane protein</topology>
    </subcellularLocation>
</comment>
<feature type="transmembrane region" description="Helical" evidence="10">
    <location>
        <begin position="6"/>
        <end position="26"/>
    </location>
</feature>
<feature type="domain" description="E3 ubiquitin-protein ligase MARCHF6-like C-terminal" evidence="11">
    <location>
        <begin position="10"/>
        <end position="142"/>
    </location>
</feature>